<dbReference type="Pfam" id="PF07690">
    <property type="entry name" value="MFS_1"/>
    <property type="match status" value="1"/>
</dbReference>
<feature type="transmembrane region" description="Helical" evidence="6">
    <location>
        <begin position="79"/>
        <end position="99"/>
    </location>
</feature>
<evidence type="ECO:0000256" key="4">
    <source>
        <dbReference type="ARBA" id="ARBA00022989"/>
    </source>
</evidence>
<evidence type="ECO:0000256" key="6">
    <source>
        <dbReference type="SAM" id="Phobius"/>
    </source>
</evidence>
<keyword evidence="2" id="KW-1003">Cell membrane</keyword>
<keyword evidence="5 6" id="KW-0472">Membrane</keyword>
<feature type="transmembrane region" description="Helical" evidence="6">
    <location>
        <begin position="286"/>
        <end position="308"/>
    </location>
</feature>
<feature type="transmembrane region" description="Helical" evidence="6">
    <location>
        <begin position="314"/>
        <end position="341"/>
    </location>
</feature>
<proteinExistence type="predicted"/>
<dbReference type="PANTHER" id="PTHR23513:SF11">
    <property type="entry name" value="STAPHYLOFERRIN A TRANSPORTER"/>
    <property type="match status" value="1"/>
</dbReference>
<gene>
    <name evidence="7" type="ORF">RGF97_00485</name>
</gene>
<keyword evidence="3 6" id="KW-0812">Transmembrane</keyword>
<evidence type="ECO:0000256" key="5">
    <source>
        <dbReference type="ARBA" id="ARBA00023136"/>
    </source>
</evidence>
<accession>A0ABY9RP33</accession>
<sequence>MFTHLENRRPRGMRRLLAGATAARTGDEMSGPALLLLGYAQTGSAATASALLAGITASAALGGPVLGALLDRAARPGRLLATSLVLHAAGLTAVLLSLGRVPFPLTLLTALAAGALAPALAGGWTSRLSTVVPAHRLHRAHALDAMTYSAASLLGPALAGLAGGLLGAPAAVVAAAVLILLAVPATRVLPCGTDPAGPVTLRAVARDLRRGFACLVRSVPLARATVTSTLSCLGQGAFVACVPLLGVRVLGGPGGGALLLSCAAVAALGAGAVLARCRRPPVPDTVLWAAPLVLALALAVAFAATAAGRRPAPAAAAALLVTAALLTGAAEGPQLTALFAVRHREAPERLRAQVFTTGASVKITAFALGAATAGPVAARSLTAALALAAAVQLLAAAAHAAVGRVLVRRFRRGARRCGRGPDRG</sequence>
<keyword evidence="4 6" id="KW-1133">Transmembrane helix</keyword>
<protein>
    <submittedName>
        <fullName evidence="7">MFS transporter</fullName>
    </submittedName>
</protein>
<keyword evidence="8" id="KW-1185">Reference proteome</keyword>
<feature type="transmembrane region" description="Helical" evidence="6">
    <location>
        <begin position="383"/>
        <end position="407"/>
    </location>
</feature>
<reference evidence="7 8" key="1">
    <citation type="submission" date="2023-09" db="EMBL/GenBank/DDBJ databases">
        <title>Complete genome of Streptomyces roseicoloratus T14.</title>
        <authorList>
            <person name="Bashizi T."/>
            <person name="Kim M.-J."/>
            <person name="Lee G."/>
            <person name="Tagele S.B."/>
            <person name="Shin J.-H."/>
        </authorList>
    </citation>
    <scope>NUCLEOTIDE SEQUENCE [LARGE SCALE GENOMIC DNA]</scope>
    <source>
        <strain evidence="7 8">T14</strain>
    </source>
</reference>
<feature type="transmembrane region" description="Helical" evidence="6">
    <location>
        <begin position="254"/>
        <end position="274"/>
    </location>
</feature>
<dbReference type="EMBL" id="CP133762">
    <property type="protein sequence ID" value="WMX43652.1"/>
    <property type="molecule type" value="Genomic_DNA"/>
</dbReference>
<evidence type="ECO:0000256" key="1">
    <source>
        <dbReference type="ARBA" id="ARBA00004651"/>
    </source>
</evidence>
<feature type="transmembrane region" description="Helical" evidence="6">
    <location>
        <begin position="353"/>
        <end position="377"/>
    </location>
</feature>
<dbReference type="PANTHER" id="PTHR23513">
    <property type="entry name" value="INTEGRAL MEMBRANE EFFLUX PROTEIN-RELATED"/>
    <property type="match status" value="1"/>
</dbReference>
<dbReference type="InterPro" id="IPR011701">
    <property type="entry name" value="MFS"/>
</dbReference>
<dbReference type="InterPro" id="IPR036259">
    <property type="entry name" value="MFS_trans_sf"/>
</dbReference>
<dbReference type="Proteomes" id="UP001250858">
    <property type="component" value="Chromosome"/>
</dbReference>
<dbReference type="SUPFAM" id="SSF103473">
    <property type="entry name" value="MFS general substrate transporter"/>
    <property type="match status" value="1"/>
</dbReference>
<comment type="subcellular location">
    <subcellularLocation>
        <location evidence="1">Cell membrane</location>
        <topology evidence="1">Multi-pass membrane protein</topology>
    </subcellularLocation>
</comment>
<feature type="transmembrane region" description="Helical" evidence="6">
    <location>
        <begin position="147"/>
        <end position="180"/>
    </location>
</feature>
<name>A0ABY9RP33_9ACTN</name>
<evidence type="ECO:0000313" key="7">
    <source>
        <dbReference type="EMBL" id="WMX43652.1"/>
    </source>
</evidence>
<evidence type="ECO:0000256" key="3">
    <source>
        <dbReference type="ARBA" id="ARBA00022692"/>
    </source>
</evidence>
<evidence type="ECO:0000313" key="8">
    <source>
        <dbReference type="Proteomes" id="UP001250858"/>
    </source>
</evidence>
<organism evidence="7 8">
    <name type="scientific">Streptomyces roseicoloratus</name>
    <dbReference type="NCBI Taxonomy" id="2508722"/>
    <lineage>
        <taxon>Bacteria</taxon>
        <taxon>Bacillati</taxon>
        <taxon>Actinomycetota</taxon>
        <taxon>Actinomycetes</taxon>
        <taxon>Kitasatosporales</taxon>
        <taxon>Streptomycetaceae</taxon>
        <taxon>Streptomyces</taxon>
    </lineage>
</organism>
<feature type="transmembrane region" description="Helical" evidence="6">
    <location>
        <begin position="105"/>
        <end position="126"/>
    </location>
</feature>
<feature type="transmembrane region" description="Helical" evidence="6">
    <location>
        <begin position="45"/>
        <end position="67"/>
    </location>
</feature>
<evidence type="ECO:0000256" key="2">
    <source>
        <dbReference type="ARBA" id="ARBA00022475"/>
    </source>
</evidence>
<dbReference type="Gene3D" id="1.20.1250.20">
    <property type="entry name" value="MFS general substrate transporter like domains"/>
    <property type="match status" value="1"/>
</dbReference>